<dbReference type="PANTHER" id="PTHR34989">
    <property type="entry name" value="PROTEIN HDED"/>
    <property type="match status" value="1"/>
</dbReference>
<dbReference type="InterPro" id="IPR005325">
    <property type="entry name" value="DUF308_memb"/>
</dbReference>
<dbReference type="AlphaFoldDB" id="A0A6B0TRW7"/>
<comment type="caution">
    <text evidence="2">The sequence shown here is derived from an EMBL/GenBank/DDBJ whole genome shotgun (WGS) entry which is preliminary data.</text>
</comment>
<feature type="transmembrane region" description="Helical" evidence="1">
    <location>
        <begin position="97"/>
        <end position="118"/>
    </location>
</feature>
<dbReference type="PANTHER" id="PTHR34989:SF1">
    <property type="entry name" value="PROTEIN HDED"/>
    <property type="match status" value="1"/>
</dbReference>
<feature type="transmembrane region" description="Helical" evidence="1">
    <location>
        <begin position="130"/>
        <end position="149"/>
    </location>
</feature>
<accession>A0A6B0TRW7</accession>
<keyword evidence="1" id="KW-0812">Transmembrane</keyword>
<dbReference type="Pfam" id="PF03729">
    <property type="entry name" value="DUF308"/>
    <property type="match status" value="1"/>
</dbReference>
<sequence length="183" mass="19212">MSETDTPAAEPAKTGSGWFTFFGILAIIAGVIAIMFPLVSSIAIKLVIGWTFLFFGIGYLIHAFSAAGWKGKLMDVLLGILFIIVGGWLAFNILEGLIALTIMISASFIVQGIVEIGASFQMKPEKGWGWFLFSGIIAVVAGVMIFLGLPSTAAWALGLLAGVNMITSGMSFLALASAMRAAA</sequence>
<dbReference type="RefSeq" id="WP_160853956.1">
    <property type="nucleotide sequence ID" value="NZ_WUWG01000003.1"/>
</dbReference>
<feature type="transmembrane region" description="Helical" evidence="1">
    <location>
        <begin position="155"/>
        <end position="176"/>
    </location>
</feature>
<feature type="transmembrane region" description="Helical" evidence="1">
    <location>
        <begin position="42"/>
        <end position="61"/>
    </location>
</feature>
<dbReference type="Proteomes" id="UP000436016">
    <property type="component" value="Unassembled WGS sequence"/>
</dbReference>
<feature type="transmembrane region" description="Helical" evidence="1">
    <location>
        <begin position="18"/>
        <end position="36"/>
    </location>
</feature>
<organism evidence="2 3">
    <name type="scientific">Oceanomicrobium pacificus</name>
    <dbReference type="NCBI Taxonomy" id="2692916"/>
    <lineage>
        <taxon>Bacteria</taxon>
        <taxon>Pseudomonadati</taxon>
        <taxon>Pseudomonadota</taxon>
        <taxon>Alphaproteobacteria</taxon>
        <taxon>Rhodobacterales</taxon>
        <taxon>Paracoccaceae</taxon>
        <taxon>Oceanomicrobium</taxon>
    </lineage>
</organism>
<protein>
    <submittedName>
        <fullName evidence="2">HdeD family acid-resistance protein</fullName>
    </submittedName>
</protein>
<dbReference type="InterPro" id="IPR052712">
    <property type="entry name" value="Acid_resist_chaperone_HdeD"/>
</dbReference>
<evidence type="ECO:0000313" key="3">
    <source>
        <dbReference type="Proteomes" id="UP000436016"/>
    </source>
</evidence>
<gene>
    <name evidence="2" type="ORF">GSH16_08360</name>
</gene>
<dbReference type="GO" id="GO:0005886">
    <property type="term" value="C:plasma membrane"/>
    <property type="evidence" value="ECO:0007669"/>
    <property type="project" value="TreeGrafter"/>
</dbReference>
<evidence type="ECO:0000256" key="1">
    <source>
        <dbReference type="SAM" id="Phobius"/>
    </source>
</evidence>
<name>A0A6B0TRW7_9RHOB</name>
<feature type="transmembrane region" description="Helical" evidence="1">
    <location>
        <begin position="73"/>
        <end position="91"/>
    </location>
</feature>
<reference evidence="2 3" key="1">
    <citation type="submission" date="2019-12" db="EMBL/GenBank/DDBJ databases">
        <title>Strain KN286 was isolated from seawater, which was collected from Caroline Seamount in the tropical western Pacific.</title>
        <authorList>
            <person name="Wang Q."/>
        </authorList>
    </citation>
    <scope>NUCLEOTIDE SEQUENCE [LARGE SCALE GENOMIC DNA]</scope>
    <source>
        <strain evidence="2 3">KN286</strain>
    </source>
</reference>
<evidence type="ECO:0000313" key="2">
    <source>
        <dbReference type="EMBL" id="MXU65459.1"/>
    </source>
</evidence>
<proteinExistence type="predicted"/>
<dbReference type="EMBL" id="WUWG01000003">
    <property type="protein sequence ID" value="MXU65459.1"/>
    <property type="molecule type" value="Genomic_DNA"/>
</dbReference>
<keyword evidence="1" id="KW-1133">Transmembrane helix</keyword>
<keyword evidence="3" id="KW-1185">Reference proteome</keyword>
<keyword evidence="1" id="KW-0472">Membrane</keyword>